<feature type="region of interest" description="Disordered" evidence="1">
    <location>
        <begin position="78"/>
        <end position="101"/>
    </location>
</feature>
<evidence type="ECO:0000313" key="2">
    <source>
        <dbReference type="EMBL" id="EHL05507.1"/>
    </source>
</evidence>
<name>G9XSA8_DESHA</name>
<reference evidence="2 3" key="1">
    <citation type="submission" date="2011-08" db="EMBL/GenBank/DDBJ databases">
        <authorList>
            <person name="Weinstock G."/>
            <person name="Sodergren E."/>
            <person name="Clifton S."/>
            <person name="Fulton L."/>
            <person name="Fulton B."/>
            <person name="Courtney L."/>
            <person name="Fronick C."/>
            <person name="Harrison M."/>
            <person name="Strong C."/>
            <person name="Farmer C."/>
            <person name="Delahaunty K."/>
            <person name="Markovic C."/>
            <person name="Hall O."/>
            <person name="Minx P."/>
            <person name="Tomlinson C."/>
            <person name="Mitreva M."/>
            <person name="Hou S."/>
            <person name="Chen J."/>
            <person name="Wollam A."/>
            <person name="Pepin K.H."/>
            <person name="Johnson M."/>
            <person name="Bhonagiri V."/>
            <person name="Zhang X."/>
            <person name="Suruliraj S."/>
            <person name="Warren W."/>
            <person name="Chinwalla A."/>
            <person name="Mardis E.R."/>
            <person name="Wilson R.K."/>
        </authorList>
    </citation>
    <scope>NUCLEOTIDE SEQUENCE [LARGE SCALE GENOMIC DNA]</scope>
    <source>
        <strain evidence="2 3">DP7</strain>
    </source>
</reference>
<accession>G9XSA8</accession>
<evidence type="ECO:0000256" key="1">
    <source>
        <dbReference type="SAM" id="MobiDB-lite"/>
    </source>
</evidence>
<dbReference type="EMBL" id="AFZX01000097">
    <property type="protein sequence ID" value="EHL05507.1"/>
    <property type="molecule type" value="Genomic_DNA"/>
</dbReference>
<proteinExistence type="predicted"/>
<comment type="caution">
    <text evidence="2">The sequence shown here is derived from an EMBL/GenBank/DDBJ whole genome shotgun (WGS) entry which is preliminary data.</text>
</comment>
<protein>
    <submittedName>
        <fullName evidence="2">Uncharacterized protein</fullName>
    </submittedName>
</protein>
<dbReference type="HOGENOM" id="CLU_2286924_0_0_9"/>
<dbReference type="Proteomes" id="UP000004416">
    <property type="component" value="Unassembled WGS sequence"/>
</dbReference>
<organism evidence="2 3">
    <name type="scientific">Desulfitobacterium hafniense DP7</name>
    <dbReference type="NCBI Taxonomy" id="537010"/>
    <lineage>
        <taxon>Bacteria</taxon>
        <taxon>Bacillati</taxon>
        <taxon>Bacillota</taxon>
        <taxon>Clostridia</taxon>
        <taxon>Eubacteriales</taxon>
        <taxon>Desulfitobacteriaceae</taxon>
        <taxon>Desulfitobacterium</taxon>
    </lineage>
</organism>
<sequence>MFPNRPYHALLKDDKLQTEEANNPLNDSIKARDLFFDEVTAFQQAESVLKVIFHMLLKGQKEFSAFFHFIGYPGIQAGRFPRGTQRSDPYLNHPKSQRTGF</sequence>
<dbReference type="AlphaFoldDB" id="G9XSA8"/>
<evidence type="ECO:0000313" key="3">
    <source>
        <dbReference type="Proteomes" id="UP000004416"/>
    </source>
</evidence>
<gene>
    <name evidence="2" type="ORF">HMPREF0322_03857</name>
</gene>